<evidence type="ECO:0000313" key="2">
    <source>
        <dbReference type="Proteomes" id="UP000593818"/>
    </source>
</evidence>
<dbReference type="RefSeq" id="WP_019291152.1">
    <property type="nucleotide sequence ID" value="NZ_CP022208.1"/>
</dbReference>
<proteinExistence type="predicted"/>
<keyword evidence="2" id="KW-1185">Reference proteome</keyword>
<gene>
    <name evidence="1" type="ORF">INP59_18570</name>
</gene>
<dbReference type="EMBL" id="CP063450">
    <property type="protein sequence ID" value="QOV97897.1"/>
    <property type="molecule type" value="Genomic_DNA"/>
</dbReference>
<dbReference type="Proteomes" id="UP000593818">
    <property type="component" value="Chromosome"/>
</dbReference>
<accession>A0A7T7LGG1</accession>
<dbReference type="AlphaFoldDB" id="A0A7T7LGG1"/>
<protein>
    <submittedName>
        <fullName evidence="1">Uncharacterized protein</fullName>
    </submittedName>
</protein>
<sequence length="48" mass="5217">MLEQSPVSGATFFPPAALHQGVRFSTAEIKKRIDEMFDNPAAPLPSES</sequence>
<reference evidence="1 2" key="1">
    <citation type="submission" date="2020-10" db="EMBL/GenBank/DDBJ databases">
        <title>Whole genome sequence of oil-degrading bacteria Rhodococcus pyridinivorans strain 5Ap.</title>
        <authorList>
            <person name="Akhremchuk A.E."/>
            <person name="Valentovich L.N."/>
            <person name="Charniauskaya M.I."/>
            <person name="Bukliarevich H.A."/>
            <person name="Titok M.A."/>
        </authorList>
    </citation>
    <scope>NUCLEOTIDE SEQUENCE [LARGE SCALE GENOMIC DNA]</scope>
    <source>
        <strain evidence="1 2">5Ap</strain>
    </source>
</reference>
<name>A0A7T7LGG1_9NOCA</name>
<evidence type="ECO:0000313" key="1">
    <source>
        <dbReference type="EMBL" id="QOV97897.1"/>
    </source>
</evidence>
<dbReference type="GeneID" id="66742784"/>
<accession>A0A7M2XJQ1</accession>
<organism evidence="1 2">
    <name type="scientific">Rhodococcus pyridinivorans</name>
    <dbReference type="NCBI Taxonomy" id="103816"/>
    <lineage>
        <taxon>Bacteria</taxon>
        <taxon>Bacillati</taxon>
        <taxon>Actinomycetota</taxon>
        <taxon>Actinomycetes</taxon>
        <taxon>Mycobacteriales</taxon>
        <taxon>Nocardiaceae</taxon>
        <taxon>Rhodococcus</taxon>
    </lineage>
</organism>